<reference evidence="3 4" key="1">
    <citation type="journal article" date="2011" name="J. Bacteriol.">
        <title>Genome Sequence of the Probiotic Strain Bifidobacterium animalis subsp. lactis CNCM I-2494.</title>
        <authorList>
            <person name="Chervaux C."/>
            <person name="Grimaldi C."/>
            <person name="Bolotin A."/>
            <person name="Quinquis B."/>
            <person name="Legrain-Raspaud S."/>
            <person name="van Hylckama Vlieg J.E."/>
            <person name="Denariaz G."/>
            <person name="Smokvina T."/>
        </authorList>
    </citation>
    <scope>NUCLEOTIDE SEQUENCE [LARGE SCALE GENOMIC DNA]</scope>
    <source>
        <strain evidence="3 4">CNCM I-2494</strain>
    </source>
</reference>
<evidence type="ECO:0000256" key="1">
    <source>
        <dbReference type="SAM" id="MobiDB-lite"/>
    </source>
</evidence>
<feature type="transmembrane region" description="Helical" evidence="2">
    <location>
        <begin position="32"/>
        <end position="52"/>
    </location>
</feature>
<keyword evidence="2" id="KW-1133">Transmembrane helix</keyword>
<dbReference type="EMBL" id="CP002915">
    <property type="protein sequence ID" value="AEK29761.1"/>
    <property type="molecule type" value="Genomic_DNA"/>
</dbReference>
<protein>
    <submittedName>
        <fullName evidence="3">Hypothetical membrane associated protein</fullName>
    </submittedName>
</protein>
<proteinExistence type="predicted"/>
<keyword evidence="2" id="KW-0812">Transmembrane</keyword>
<feature type="region of interest" description="Disordered" evidence="1">
    <location>
        <begin position="571"/>
        <end position="594"/>
    </location>
</feature>
<name>A0A806FRH6_BIFAN</name>
<dbReference type="KEGG" id="bnm:BALAC2494_01773"/>
<gene>
    <name evidence="3" type="ORF">BALAC2494_01773</name>
</gene>
<dbReference type="Proteomes" id="UP000008394">
    <property type="component" value="Chromosome"/>
</dbReference>
<accession>A0A806FRH6</accession>
<evidence type="ECO:0000256" key="2">
    <source>
        <dbReference type="SAM" id="Phobius"/>
    </source>
</evidence>
<evidence type="ECO:0000313" key="3">
    <source>
        <dbReference type="EMBL" id="AEK29761.1"/>
    </source>
</evidence>
<organism evidence="3 4">
    <name type="scientific">Bifidobacterium animalis subsp. lactis CNCM I-2494</name>
    <dbReference type="NCBI Taxonomy" id="1042403"/>
    <lineage>
        <taxon>Bacteria</taxon>
        <taxon>Bacillati</taxon>
        <taxon>Actinomycetota</taxon>
        <taxon>Actinomycetes</taxon>
        <taxon>Bifidobacteriales</taxon>
        <taxon>Bifidobacteriaceae</taxon>
        <taxon>Bifidobacterium</taxon>
    </lineage>
</organism>
<feature type="compositionally biased region" description="Basic residues" evidence="1">
    <location>
        <begin position="578"/>
        <end position="594"/>
    </location>
</feature>
<sequence length="607" mass="67642">MPVVVDRRIRPMPCGALGLHGGAHGGASIHHLMVFAAALGVGAAAFATVLLLQTQVLATGAELGAVEHLGSGGNRRIPVEGDGTLPATDAHLVAGMGAVLAQRVLHTELGETVGQVPHGLVVVEVRLPHPAFGFHAGHGEPEVAMAIVFAFDLEFAHLRIAPIAALRARFLERLDHHALLVDALLALGNLRAHLLHELGQREVELLQTGMRGRGDLIDRQIELLEFRPHEIGELLGVGHVDLVEDDHARAFGNRNRAERQIEVVRVFAELLFERVVVRERVAIRIDRHAVDHMRNDLGAFDMPQKRQSQALALRGSRNEPGNVGDGVAHVAGLHDAQIRHERGERVVRDLRLGRAHRSDQRRLARRGKAHERDVCDRLELENDVAFVARFAEQRKPGCTACPVRQRRVAQAARATRRRDVRVTGMTQIGKHRTRLLGETLRAARLEHHSAHGNRQHEIRTIRAVFRVPQTHGAGIRRAMRHEAEVEQRRGILIGFEDHRTTLAAIAAVRPRQRLVFLAADAGRPIAAVAAFHMYGHSIHKITHNASFYRCVSIAALFYRFRRRTISIPRARSADSRVRIRRPRRKHESPRHNGRRLSKCAVRECVTR</sequence>
<evidence type="ECO:0000313" key="4">
    <source>
        <dbReference type="Proteomes" id="UP000008394"/>
    </source>
</evidence>
<dbReference type="AlphaFoldDB" id="A0A806FRH6"/>
<keyword evidence="2" id="KW-0472">Membrane</keyword>